<evidence type="ECO:0000256" key="1">
    <source>
        <dbReference type="ARBA" id="ARBA00004651"/>
    </source>
</evidence>
<comment type="caution">
    <text evidence="7">The sequence shown here is derived from an EMBL/GenBank/DDBJ whole genome shotgun (WGS) entry which is preliminary data.</text>
</comment>
<reference evidence="8" key="1">
    <citation type="submission" date="2015-08" db="EMBL/GenBank/DDBJ databases">
        <title>Genome sequencing project for genomic taxonomy and phylogenomics of Bacillus-like bacteria.</title>
        <authorList>
            <person name="Liu B."/>
            <person name="Wang J."/>
            <person name="Zhu Y."/>
            <person name="Liu G."/>
            <person name="Chen Q."/>
            <person name="Chen Z."/>
            <person name="Lan J."/>
            <person name="Che J."/>
            <person name="Ge C."/>
            <person name="Shi H."/>
            <person name="Pan Z."/>
            <person name="Liu X."/>
        </authorList>
    </citation>
    <scope>NUCLEOTIDE SEQUENCE [LARGE SCALE GENOMIC DNA]</scope>
    <source>
        <strain evidence="8">FJAT-22460</strain>
    </source>
</reference>
<evidence type="ECO:0000313" key="7">
    <source>
        <dbReference type="EMBL" id="KOR90763.1"/>
    </source>
</evidence>
<feature type="transmembrane region" description="Helical" evidence="6">
    <location>
        <begin position="71"/>
        <end position="91"/>
    </location>
</feature>
<feature type="transmembrane region" description="Helical" evidence="6">
    <location>
        <begin position="307"/>
        <end position="324"/>
    </location>
</feature>
<dbReference type="AlphaFoldDB" id="A0A0M1P8G6"/>
<keyword evidence="3 6" id="KW-0812">Transmembrane</keyword>
<organism evidence="7 8">
    <name type="scientific">Paenibacillus solani</name>
    <dbReference type="NCBI Taxonomy" id="1705565"/>
    <lineage>
        <taxon>Bacteria</taxon>
        <taxon>Bacillati</taxon>
        <taxon>Bacillota</taxon>
        <taxon>Bacilli</taxon>
        <taxon>Bacillales</taxon>
        <taxon>Paenibacillaceae</taxon>
        <taxon>Paenibacillus</taxon>
    </lineage>
</organism>
<protein>
    <submittedName>
        <fullName evidence="7">MFS transporter</fullName>
    </submittedName>
</protein>
<evidence type="ECO:0000256" key="4">
    <source>
        <dbReference type="ARBA" id="ARBA00022989"/>
    </source>
</evidence>
<dbReference type="InterPro" id="IPR011701">
    <property type="entry name" value="MFS"/>
</dbReference>
<dbReference type="PANTHER" id="PTHR23513">
    <property type="entry name" value="INTEGRAL MEMBRANE EFFLUX PROTEIN-RELATED"/>
    <property type="match status" value="1"/>
</dbReference>
<dbReference type="PATRIC" id="fig|1705565.3.peg.4471"/>
<feature type="transmembrane region" description="Helical" evidence="6">
    <location>
        <begin position="351"/>
        <end position="368"/>
    </location>
</feature>
<evidence type="ECO:0000256" key="6">
    <source>
        <dbReference type="SAM" id="Phobius"/>
    </source>
</evidence>
<dbReference type="EMBL" id="LIUT01000001">
    <property type="protein sequence ID" value="KOR90763.1"/>
    <property type="molecule type" value="Genomic_DNA"/>
</dbReference>
<comment type="subcellular location">
    <subcellularLocation>
        <location evidence="1">Cell membrane</location>
        <topology evidence="1">Multi-pass membrane protein</topology>
    </subcellularLocation>
</comment>
<dbReference type="InterPro" id="IPR036259">
    <property type="entry name" value="MFS_trans_sf"/>
</dbReference>
<dbReference type="RefSeq" id="WP_054403635.1">
    <property type="nucleotide sequence ID" value="NZ_LIUT01000001.1"/>
</dbReference>
<feature type="transmembrane region" description="Helical" evidence="6">
    <location>
        <begin position="38"/>
        <end position="59"/>
    </location>
</feature>
<keyword evidence="2" id="KW-1003">Cell membrane</keyword>
<dbReference type="Proteomes" id="UP000036932">
    <property type="component" value="Unassembled WGS sequence"/>
</dbReference>
<name>A0A0M1P8G6_9BACL</name>
<keyword evidence="8" id="KW-1185">Reference proteome</keyword>
<feature type="transmembrane region" description="Helical" evidence="6">
    <location>
        <begin position="229"/>
        <end position="248"/>
    </location>
</feature>
<dbReference type="CDD" id="cd06173">
    <property type="entry name" value="MFS_MefA_like"/>
    <property type="match status" value="1"/>
</dbReference>
<evidence type="ECO:0000313" key="8">
    <source>
        <dbReference type="Proteomes" id="UP000036932"/>
    </source>
</evidence>
<sequence>MKRGSFLYYWIAHSSISLAGVVYLMVLTTFMYQESGSAFIAALFPLFNAVARFLAGFTAPLVMEKFSFSKLLVRLQVMKVLLLTTLVIIFPYISSQVYILCIFILLIAFTEGWGNPLIQSMVPRMVAPDRLVKANSSLSVTSQSLQIAGYTFTGFVVIRFGHMPTLIISCLLVWLSVICLWIAVRSMKEKEPAGGGQEKPSWEVIREGWLYLWRIPTLRLITMMDMIEGAAGAIWVGAITLVFVNEVLHQGEAWWGFINASYYIGAIAGGLLTLLISSFIQKNLIACMAAGSAVFSLLTLWYGLNSIPVMALILCIAMGPAYQLRDVAQQTAFQSAVDHQMLPKVYASRDILISTITSISMAASGLIADTLGIRMVYIAGSVCIAISAGLSFMILKLQKNAITTLAAEATDSPLS</sequence>
<dbReference type="OrthoDB" id="2351575at2"/>
<dbReference type="Gene3D" id="1.20.1250.20">
    <property type="entry name" value="MFS general substrate transporter like domains"/>
    <property type="match status" value="2"/>
</dbReference>
<dbReference type="GO" id="GO:0022857">
    <property type="term" value="F:transmembrane transporter activity"/>
    <property type="evidence" value="ECO:0007669"/>
    <property type="project" value="InterPro"/>
</dbReference>
<dbReference type="PANTHER" id="PTHR23513:SF19">
    <property type="entry name" value="MAJOR FACILITATOR SUPERFAMILY (MFS) PROFILE DOMAIN-CONTAINING PROTEIN"/>
    <property type="match status" value="1"/>
</dbReference>
<keyword evidence="5 6" id="KW-0472">Membrane</keyword>
<gene>
    <name evidence="7" type="ORF">AM231_12255</name>
</gene>
<feature type="transmembrane region" description="Helical" evidence="6">
    <location>
        <begin position="7"/>
        <end position="32"/>
    </location>
</feature>
<dbReference type="Pfam" id="PF07690">
    <property type="entry name" value="MFS_1"/>
    <property type="match status" value="1"/>
</dbReference>
<feature type="transmembrane region" description="Helical" evidence="6">
    <location>
        <begin position="374"/>
        <end position="395"/>
    </location>
</feature>
<evidence type="ECO:0000256" key="5">
    <source>
        <dbReference type="ARBA" id="ARBA00023136"/>
    </source>
</evidence>
<evidence type="ECO:0000256" key="2">
    <source>
        <dbReference type="ARBA" id="ARBA00022475"/>
    </source>
</evidence>
<keyword evidence="4 6" id="KW-1133">Transmembrane helix</keyword>
<accession>A0A0M1P8G6</accession>
<dbReference type="GO" id="GO:0005886">
    <property type="term" value="C:plasma membrane"/>
    <property type="evidence" value="ECO:0007669"/>
    <property type="project" value="UniProtKB-SubCell"/>
</dbReference>
<evidence type="ECO:0000256" key="3">
    <source>
        <dbReference type="ARBA" id="ARBA00022692"/>
    </source>
</evidence>
<proteinExistence type="predicted"/>
<feature type="transmembrane region" description="Helical" evidence="6">
    <location>
        <begin position="254"/>
        <end position="276"/>
    </location>
</feature>
<dbReference type="SUPFAM" id="SSF103473">
    <property type="entry name" value="MFS general substrate transporter"/>
    <property type="match status" value="1"/>
</dbReference>
<feature type="transmembrane region" description="Helical" evidence="6">
    <location>
        <begin position="166"/>
        <end position="184"/>
    </location>
</feature>
<feature type="transmembrane region" description="Helical" evidence="6">
    <location>
        <begin position="283"/>
        <end position="301"/>
    </location>
</feature>